<evidence type="ECO:0000256" key="1">
    <source>
        <dbReference type="SAM" id="MobiDB-lite"/>
    </source>
</evidence>
<dbReference type="AlphaFoldDB" id="A0A366D7Z6"/>
<keyword evidence="2" id="KW-1133">Transmembrane helix</keyword>
<sequence length="172" mass="19240">MTERRAHVMVGDETERTPGGTMAHANPRRQRMTGPFARFAWHYLEMVLAMTVGMLLVLPALELATGGLPDRPEIDSLLMAASMSVTMAAWMWFRGHRARPIVEMCLAMSAGFVVLFPPLWTGHLDEMGLMMGGHILMLLFMLAAMLARRDEYTVSHKHHAARKSLPENGSHD</sequence>
<dbReference type="Proteomes" id="UP000252586">
    <property type="component" value="Unassembled WGS sequence"/>
</dbReference>
<evidence type="ECO:0000313" key="4">
    <source>
        <dbReference type="Proteomes" id="UP000252586"/>
    </source>
</evidence>
<accession>A0A366D7Z6</accession>
<feature type="transmembrane region" description="Helical" evidence="2">
    <location>
        <begin position="100"/>
        <end position="121"/>
    </location>
</feature>
<evidence type="ECO:0000256" key="2">
    <source>
        <dbReference type="SAM" id="Phobius"/>
    </source>
</evidence>
<reference evidence="3 4" key="1">
    <citation type="submission" date="2018-06" db="EMBL/GenBank/DDBJ databases">
        <title>Genomic Encyclopedia of Type Strains, Phase IV (KMG-IV): sequencing the most valuable type-strain genomes for metagenomic binning, comparative biology and taxonomic classification.</title>
        <authorList>
            <person name="Goeker M."/>
        </authorList>
    </citation>
    <scope>NUCLEOTIDE SEQUENCE [LARGE SCALE GENOMIC DNA]</scope>
    <source>
        <strain evidence="3 4">DSM 44599</strain>
    </source>
</reference>
<dbReference type="STRING" id="1210090.GCA_001613185_03835"/>
<dbReference type="EMBL" id="QNRE01000014">
    <property type="protein sequence ID" value="RBO85584.1"/>
    <property type="molecule type" value="Genomic_DNA"/>
</dbReference>
<feature type="transmembrane region" description="Helical" evidence="2">
    <location>
        <begin position="39"/>
        <end position="61"/>
    </location>
</feature>
<comment type="caution">
    <text evidence="3">The sequence shown here is derived from an EMBL/GenBank/DDBJ whole genome shotgun (WGS) entry which is preliminary data.</text>
</comment>
<keyword evidence="2" id="KW-0472">Membrane</keyword>
<gene>
    <name evidence="3" type="ORF">DFR74_114127</name>
</gene>
<evidence type="ECO:0000313" key="3">
    <source>
        <dbReference type="EMBL" id="RBO85584.1"/>
    </source>
</evidence>
<proteinExistence type="predicted"/>
<feature type="transmembrane region" description="Helical" evidence="2">
    <location>
        <begin position="76"/>
        <end position="93"/>
    </location>
</feature>
<evidence type="ECO:0008006" key="5">
    <source>
        <dbReference type="Google" id="ProtNLM"/>
    </source>
</evidence>
<keyword evidence="4" id="KW-1185">Reference proteome</keyword>
<feature type="transmembrane region" description="Helical" evidence="2">
    <location>
        <begin position="127"/>
        <end position="147"/>
    </location>
</feature>
<dbReference type="RefSeq" id="WP_198161764.1">
    <property type="nucleotide sequence ID" value="NZ_QNRE01000014.1"/>
</dbReference>
<feature type="region of interest" description="Disordered" evidence="1">
    <location>
        <begin position="1"/>
        <end position="27"/>
    </location>
</feature>
<protein>
    <recommendedName>
        <fullName evidence="5">Flagellar biosynthetic protein FliP</fullName>
    </recommendedName>
</protein>
<name>A0A366D7Z6_9NOCA</name>
<keyword evidence="2" id="KW-0812">Transmembrane</keyword>
<organism evidence="3 4">
    <name type="scientific">Nocardia puris</name>
    <dbReference type="NCBI Taxonomy" id="208602"/>
    <lineage>
        <taxon>Bacteria</taxon>
        <taxon>Bacillati</taxon>
        <taxon>Actinomycetota</taxon>
        <taxon>Actinomycetes</taxon>
        <taxon>Mycobacteriales</taxon>
        <taxon>Nocardiaceae</taxon>
        <taxon>Nocardia</taxon>
    </lineage>
</organism>